<dbReference type="EMBL" id="LFYR01000585">
    <property type="protein sequence ID" value="KMZ73348.1"/>
    <property type="molecule type" value="Genomic_DNA"/>
</dbReference>
<dbReference type="PROSITE" id="PS00036">
    <property type="entry name" value="BZIP_BASIC"/>
    <property type="match status" value="1"/>
</dbReference>
<evidence type="ECO:0000256" key="4">
    <source>
        <dbReference type="SAM" id="MobiDB-lite"/>
    </source>
</evidence>
<organism evidence="6 7">
    <name type="scientific">Zostera marina</name>
    <name type="common">Eelgrass</name>
    <dbReference type="NCBI Taxonomy" id="29655"/>
    <lineage>
        <taxon>Eukaryota</taxon>
        <taxon>Viridiplantae</taxon>
        <taxon>Streptophyta</taxon>
        <taxon>Embryophyta</taxon>
        <taxon>Tracheophyta</taxon>
        <taxon>Spermatophyta</taxon>
        <taxon>Magnoliopsida</taxon>
        <taxon>Liliopsida</taxon>
        <taxon>Zosteraceae</taxon>
        <taxon>Zostera</taxon>
    </lineage>
</organism>
<evidence type="ECO:0000256" key="2">
    <source>
        <dbReference type="ARBA" id="ARBA00023163"/>
    </source>
</evidence>
<feature type="compositionally biased region" description="Low complexity" evidence="4">
    <location>
        <begin position="98"/>
        <end position="107"/>
    </location>
</feature>
<dbReference type="Pfam" id="PF00170">
    <property type="entry name" value="bZIP_1"/>
    <property type="match status" value="1"/>
</dbReference>
<dbReference type="PANTHER" id="PTHR46391:SF20">
    <property type="entry name" value="BASIC LEUCINE ZIPPER 61"/>
    <property type="match status" value="1"/>
</dbReference>
<dbReference type="Proteomes" id="UP000036987">
    <property type="component" value="Unassembled WGS sequence"/>
</dbReference>
<feature type="region of interest" description="Disordered" evidence="4">
    <location>
        <begin position="97"/>
        <end position="120"/>
    </location>
</feature>
<proteinExistence type="predicted"/>
<protein>
    <submittedName>
        <fullName evidence="6">BZIP transcription factor family protein</fullName>
    </submittedName>
</protein>
<dbReference type="AlphaFoldDB" id="A0A0K9PWD9"/>
<dbReference type="InterPro" id="IPR052483">
    <property type="entry name" value="bZIP_transcription_regulators"/>
</dbReference>
<evidence type="ECO:0000313" key="7">
    <source>
        <dbReference type="Proteomes" id="UP000036987"/>
    </source>
</evidence>
<dbReference type="Gene3D" id="1.20.5.170">
    <property type="match status" value="1"/>
</dbReference>
<evidence type="ECO:0000256" key="3">
    <source>
        <dbReference type="ARBA" id="ARBA00023242"/>
    </source>
</evidence>
<dbReference type="GO" id="GO:0003700">
    <property type="term" value="F:DNA-binding transcription factor activity"/>
    <property type="evidence" value="ECO:0007669"/>
    <property type="project" value="InterPro"/>
</dbReference>
<keyword evidence="3" id="KW-0539">Nucleus</keyword>
<dbReference type="OrthoDB" id="1435597at2759"/>
<reference evidence="7" key="1">
    <citation type="journal article" date="2016" name="Nature">
        <title>The genome of the seagrass Zostera marina reveals angiosperm adaptation to the sea.</title>
        <authorList>
            <person name="Olsen J.L."/>
            <person name="Rouze P."/>
            <person name="Verhelst B."/>
            <person name="Lin Y.-C."/>
            <person name="Bayer T."/>
            <person name="Collen J."/>
            <person name="Dattolo E."/>
            <person name="De Paoli E."/>
            <person name="Dittami S."/>
            <person name="Maumus F."/>
            <person name="Michel G."/>
            <person name="Kersting A."/>
            <person name="Lauritano C."/>
            <person name="Lohaus R."/>
            <person name="Toepel M."/>
            <person name="Tonon T."/>
            <person name="Vanneste K."/>
            <person name="Amirebrahimi M."/>
            <person name="Brakel J."/>
            <person name="Bostroem C."/>
            <person name="Chovatia M."/>
            <person name="Grimwood J."/>
            <person name="Jenkins J.W."/>
            <person name="Jueterbock A."/>
            <person name="Mraz A."/>
            <person name="Stam W.T."/>
            <person name="Tice H."/>
            <person name="Bornberg-Bauer E."/>
            <person name="Green P.J."/>
            <person name="Pearson G.A."/>
            <person name="Procaccini G."/>
            <person name="Duarte C.M."/>
            <person name="Schmutz J."/>
            <person name="Reusch T.B.H."/>
            <person name="Van de Peer Y."/>
        </authorList>
    </citation>
    <scope>NUCLEOTIDE SEQUENCE [LARGE SCALE GENOMIC DNA]</scope>
    <source>
        <strain evidence="7">cv. Finnish</strain>
    </source>
</reference>
<dbReference type="SMART" id="SM00338">
    <property type="entry name" value="BRLZ"/>
    <property type="match status" value="1"/>
</dbReference>
<dbReference type="PROSITE" id="PS50217">
    <property type="entry name" value="BZIP"/>
    <property type="match status" value="1"/>
</dbReference>
<dbReference type="CDD" id="cd14703">
    <property type="entry name" value="bZIP_plant_RF2"/>
    <property type="match status" value="1"/>
</dbReference>
<feature type="domain" description="BZIP" evidence="5">
    <location>
        <begin position="143"/>
        <end position="199"/>
    </location>
</feature>
<dbReference type="GO" id="GO:0005634">
    <property type="term" value="C:nucleus"/>
    <property type="evidence" value="ECO:0000318"/>
    <property type="project" value="GO_Central"/>
</dbReference>
<dbReference type="InterPro" id="IPR004827">
    <property type="entry name" value="bZIP"/>
</dbReference>
<dbReference type="GO" id="GO:0045893">
    <property type="term" value="P:positive regulation of DNA-templated transcription"/>
    <property type="evidence" value="ECO:0000318"/>
    <property type="project" value="GO_Central"/>
</dbReference>
<sequence length="280" mass="31942">MAQLPPKIPNMETPKWSKFGYQKMPPISDINENQQQLSWIEEFLDFSSTKRGVHRRSASVDSVTFLEEEPPLMPEFDRFDDHQLMSIFSNDIKVTPPLNNNNLSSQSDDNDSNSDEGKLHEVKTEKIEAAPLLSAAAETSIVDPKRVKRILANRQSAQRSRVRKMQYISELEKSVTYLQTEVWALSPRVAFLDQQRSILSVDNGTLRQRITALTQDKIFKDAHQEALKKEIERLNQVYHQLNLEKIASTSTTPTAAGIETSMKPISCEKDKLSGEKQQQQ</sequence>
<dbReference type="FunFam" id="1.20.5.170:FF:000086">
    <property type="entry name" value="Transcription factor VIP1"/>
    <property type="match status" value="1"/>
</dbReference>
<keyword evidence="2" id="KW-0804">Transcription</keyword>
<evidence type="ECO:0000313" key="6">
    <source>
        <dbReference type="EMBL" id="KMZ73348.1"/>
    </source>
</evidence>
<evidence type="ECO:0000259" key="5">
    <source>
        <dbReference type="PROSITE" id="PS50217"/>
    </source>
</evidence>
<dbReference type="OMA" id="KNDEVHS"/>
<accession>A0A0K9PWD9</accession>
<evidence type="ECO:0000256" key="1">
    <source>
        <dbReference type="ARBA" id="ARBA00023015"/>
    </source>
</evidence>
<name>A0A0K9PWD9_ZOSMR</name>
<feature type="region of interest" description="Disordered" evidence="4">
    <location>
        <begin position="250"/>
        <end position="280"/>
    </location>
</feature>
<dbReference type="PANTHER" id="PTHR46391">
    <property type="entry name" value="BASIC LEUCINE ZIPPER 34"/>
    <property type="match status" value="1"/>
</dbReference>
<keyword evidence="1" id="KW-0805">Transcription regulation</keyword>
<keyword evidence="7" id="KW-1185">Reference proteome</keyword>
<dbReference type="GO" id="GO:0003677">
    <property type="term" value="F:DNA binding"/>
    <property type="evidence" value="ECO:0000318"/>
    <property type="project" value="GO_Central"/>
</dbReference>
<gene>
    <name evidence="6" type="ORF">ZOSMA_14G01120</name>
</gene>
<dbReference type="InterPro" id="IPR046347">
    <property type="entry name" value="bZIP_sf"/>
</dbReference>
<dbReference type="InterPro" id="IPR044759">
    <property type="entry name" value="bZIP_RF2"/>
</dbReference>
<dbReference type="SUPFAM" id="SSF57959">
    <property type="entry name" value="Leucine zipper domain"/>
    <property type="match status" value="1"/>
</dbReference>
<comment type="caution">
    <text evidence="6">The sequence shown here is derived from an EMBL/GenBank/DDBJ whole genome shotgun (WGS) entry which is preliminary data.</text>
</comment>